<keyword evidence="2" id="KW-0479">Metal-binding</keyword>
<accession>A0A0S4M1Z1</accession>
<feature type="binding site" evidence="2">
    <location>
        <position position="108"/>
    </location>
    <ligand>
        <name>Zn(2+)</name>
        <dbReference type="ChEBI" id="CHEBI:29105"/>
    </ligand>
</feature>
<dbReference type="OrthoDB" id="9797527at2"/>
<dbReference type="EMBL" id="LN906597">
    <property type="protein sequence ID" value="CUT17795.1"/>
    <property type="molecule type" value="Genomic_DNA"/>
</dbReference>
<evidence type="ECO:0000256" key="1">
    <source>
        <dbReference type="ARBA" id="ARBA00006217"/>
    </source>
</evidence>
<dbReference type="Proteomes" id="UP000198651">
    <property type="component" value="Chromosome I"/>
</dbReference>
<dbReference type="SUPFAM" id="SSF53056">
    <property type="entry name" value="beta-carbonic anhydrase, cab"/>
    <property type="match status" value="1"/>
</dbReference>
<sequence>MMTSWEKIINGYSKFRRVYASNNNSTMKDLHNLGQNPEIMVLSCCDSRVDPAIIMQSNPGDLFVIRNVANIVPRYNPCAEDNNKDGTVAAMEFGIKFLNTKHFIIIGHSQCAGIKALRHPLDSTDFLLPWLSCAQVPYDSEDENIDNYAKEMLKNSYKNCMSFPWIKEAVSQGKLSIHLCFFEISSGTMYQYQESVNGYRELCSTLPAY</sequence>
<dbReference type="AlphaFoldDB" id="A0A0S4M1Z1"/>
<dbReference type="InterPro" id="IPR036874">
    <property type="entry name" value="Carbonic_anhydrase_sf"/>
</dbReference>
<gene>
    <name evidence="3" type="primary">cynT</name>
    <name evidence="3" type="ORF">Ark11_0976</name>
</gene>
<protein>
    <submittedName>
        <fullName evidence="3">Carbonic anhydrase</fullName>
    </submittedName>
</protein>
<proteinExistence type="inferred from homology"/>
<dbReference type="InterPro" id="IPR001765">
    <property type="entry name" value="Carbonic_anhydrase"/>
</dbReference>
<dbReference type="SMART" id="SM00947">
    <property type="entry name" value="Pro_CA"/>
    <property type="match status" value="1"/>
</dbReference>
<evidence type="ECO:0000313" key="3">
    <source>
        <dbReference type="EMBL" id="CUT17795.1"/>
    </source>
</evidence>
<dbReference type="STRING" id="1561003.Ark11_0976"/>
<evidence type="ECO:0000256" key="2">
    <source>
        <dbReference type="PIRSR" id="PIRSR601765-1"/>
    </source>
</evidence>
<feature type="binding site" evidence="2">
    <location>
        <position position="111"/>
    </location>
    <ligand>
        <name>Zn(2+)</name>
        <dbReference type="ChEBI" id="CHEBI:29105"/>
    </ligand>
</feature>
<dbReference type="PANTHER" id="PTHR11002:SF42">
    <property type="entry name" value="CARBONIC ANHYDRASE 1"/>
    <property type="match status" value="1"/>
</dbReference>
<dbReference type="PATRIC" id="fig|1561003.3.peg.999"/>
<reference evidence="4" key="1">
    <citation type="submission" date="2015-11" db="EMBL/GenBank/DDBJ databases">
        <authorList>
            <person name="Seth-Smith H.M.B."/>
        </authorList>
    </citation>
    <scope>NUCLEOTIDE SEQUENCE [LARGE SCALE GENOMIC DNA]</scope>
    <source>
        <strain evidence="4">2013Ark11</strain>
    </source>
</reference>
<name>A0A0S4M1Z1_9BURK</name>
<dbReference type="GO" id="GO:0004089">
    <property type="term" value="F:carbonate dehydratase activity"/>
    <property type="evidence" value="ECO:0007669"/>
    <property type="project" value="InterPro"/>
</dbReference>
<feature type="binding site" evidence="2">
    <location>
        <position position="46"/>
    </location>
    <ligand>
        <name>Zn(2+)</name>
        <dbReference type="ChEBI" id="CHEBI:29105"/>
    </ligand>
</feature>
<evidence type="ECO:0000313" key="4">
    <source>
        <dbReference type="Proteomes" id="UP000198651"/>
    </source>
</evidence>
<keyword evidence="4" id="KW-1185">Reference proteome</keyword>
<comment type="cofactor">
    <cofactor evidence="2">
        <name>Zn(2+)</name>
        <dbReference type="ChEBI" id="CHEBI:29105"/>
    </cofactor>
    <text evidence="2">Binds 1 zinc ion per subunit.</text>
</comment>
<feature type="binding site" evidence="2">
    <location>
        <position position="44"/>
    </location>
    <ligand>
        <name>Zn(2+)</name>
        <dbReference type="ChEBI" id="CHEBI:29105"/>
    </ligand>
</feature>
<keyword evidence="2" id="KW-0862">Zinc</keyword>
<organism evidence="3 4">
    <name type="scientific">Candidatus Ichthyocystis hellenicum</name>
    <dbReference type="NCBI Taxonomy" id="1561003"/>
    <lineage>
        <taxon>Bacteria</taxon>
        <taxon>Pseudomonadati</taxon>
        <taxon>Pseudomonadota</taxon>
        <taxon>Betaproteobacteria</taxon>
        <taxon>Burkholderiales</taxon>
        <taxon>Candidatus Ichthyocystis</taxon>
    </lineage>
</organism>
<comment type="similarity">
    <text evidence="1">Belongs to the beta-class carbonic anhydrase family.</text>
</comment>
<dbReference type="GO" id="GO:0008270">
    <property type="term" value="F:zinc ion binding"/>
    <property type="evidence" value="ECO:0007669"/>
    <property type="project" value="InterPro"/>
</dbReference>
<dbReference type="PANTHER" id="PTHR11002">
    <property type="entry name" value="CARBONIC ANHYDRASE"/>
    <property type="match status" value="1"/>
</dbReference>
<dbReference type="Pfam" id="PF00484">
    <property type="entry name" value="Pro_CA"/>
    <property type="match status" value="1"/>
</dbReference>
<dbReference type="Gene3D" id="3.40.1050.10">
    <property type="entry name" value="Carbonic anhydrase"/>
    <property type="match status" value="1"/>
</dbReference>